<evidence type="ECO:0000256" key="7">
    <source>
        <dbReference type="ARBA" id="ARBA00035898"/>
    </source>
</evidence>
<keyword evidence="5" id="KW-0067">ATP-binding</keyword>
<keyword evidence="16" id="KW-1185">Reference proteome</keyword>
<keyword evidence="6" id="KW-0119">Carbohydrate metabolism</keyword>
<evidence type="ECO:0000313" key="16">
    <source>
        <dbReference type="Proteomes" id="UP001553161"/>
    </source>
</evidence>
<dbReference type="Pfam" id="PF17042">
    <property type="entry name" value="NBD_C"/>
    <property type="match status" value="1"/>
</dbReference>
<dbReference type="EMBL" id="JBFBVU010000011">
    <property type="protein sequence ID" value="MEV8467265.1"/>
    <property type="molecule type" value="Genomic_DNA"/>
</dbReference>
<evidence type="ECO:0000256" key="10">
    <source>
        <dbReference type="ARBA" id="ARBA00039095"/>
    </source>
</evidence>
<evidence type="ECO:0000256" key="3">
    <source>
        <dbReference type="ARBA" id="ARBA00022741"/>
    </source>
</evidence>
<name>A0ABV3L8A7_9RHOB</name>
<evidence type="ECO:0000256" key="2">
    <source>
        <dbReference type="ARBA" id="ARBA00022679"/>
    </source>
</evidence>
<organism evidence="15 16">
    <name type="scientific">Meridianimarinicoccus marinus</name>
    <dbReference type="NCBI Taxonomy" id="3231483"/>
    <lineage>
        <taxon>Bacteria</taxon>
        <taxon>Pseudomonadati</taxon>
        <taxon>Pseudomonadota</taxon>
        <taxon>Alphaproteobacteria</taxon>
        <taxon>Rhodobacterales</taxon>
        <taxon>Paracoccaceae</taxon>
        <taxon>Meridianimarinicoccus</taxon>
    </lineage>
</organism>
<evidence type="ECO:0000256" key="4">
    <source>
        <dbReference type="ARBA" id="ARBA00022777"/>
    </source>
</evidence>
<dbReference type="InterPro" id="IPR031475">
    <property type="entry name" value="NBD_C"/>
</dbReference>
<evidence type="ECO:0000256" key="5">
    <source>
        <dbReference type="ARBA" id="ARBA00022840"/>
    </source>
</evidence>
<protein>
    <recommendedName>
        <fullName evidence="11">3-oxo-tetronate kinase</fullName>
        <ecNumber evidence="10">2.7.1.217</ecNumber>
    </recommendedName>
    <alternativeName>
        <fullName evidence="12">3-dehydrotetronate 4-kinase</fullName>
    </alternativeName>
</protein>
<evidence type="ECO:0000256" key="12">
    <source>
        <dbReference type="ARBA" id="ARBA00041377"/>
    </source>
</evidence>
<dbReference type="InterPro" id="IPR042213">
    <property type="entry name" value="NBD_C_sf"/>
</dbReference>
<evidence type="ECO:0000256" key="9">
    <source>
        <dbReference type="ARBA" id="ARBA00037335"/>
    </source>
</evidence>
<dbReference type="EC" id="2.7.1.217" evidence="10"/>
<accession>A0ABV3L8A7</accession>
<evidence type="ECO:0000313" key="15">
    <source>
        <dbReference type="EMBL" id="MEV8467265.1"/>
    </source>
</evidence>
<evidence type="ECO:0000256" key="8">
    <source>
        <dbReference type="ARBA" id="ARBA00036346"/>
    </source>
</evidence>
<dbReference type="SUPFAM" id="SSF142764">
    <property type="entry name" value="YgbK-like"/>
    <property type="match status" value="1"/>
</dbReference>
<dbReference type="InterPro" id="IPR037051">
    <property type="entry name" value="4-carb_acid_sugar_kinase_N_sf"/>
</dbReference>
<evidence type="ECO:0000259" key="14">
    <source>
        <dbReference type="Pfam" id="PF17042"/>
    </source>
</evidence>
<gene>
    <name evidence="15" type="primary">otnK</name>
    <name evidence="15" type="ORF">AB0T83_10785</name>
</gene>
<keyword evidence="3" id="KW-0547">Nucleotide-binding</keyword>
<dbReference type="GO" id="GO:0016301">
    <property type="term" value="F:kinase activity"/>
    <property type="evidence" value="ECO:0007669"/>
    <property type="project" value="UniProtKB-KW"/>
</dbReference>
<feature type="domain" description="Four-carbon acid sugar kinase nucleotide binding" evidence="14">
    <location>
        <begin position="257"/>
        <end position="413"/>
    </location>
</feature>
<evidence type="ECO:0000256" key="1">
    <source>
        <dbReference type="ARBA" id="ARBA00005715"/>
    </source>
</evidence>
<dbReference type="InterPro" id="IPR010737">
    <property type="entry name" value="4-carb_acid_sugar_kinase_N"/>
</dbReference>
<evidence type="ECO:0000259" key="13">
    <source>
        <dbReference type="Pfam" id="PF07005"/>
    </source>
</evidence>
<dbReference type="NCBIfam" id="NF043035">
    <property type="entry name" value="OxoTetrKin"/>
    <property type="match status" value="1"/>
</dbReference>
<keyword evidence="4 15" id="KW-0418">Kinase</keyword>
<evidence type="ECO:0000256" key="11">
    <source>
        <dbReference type="ARBA" id="ARBA00039461"/>
    </source>
</evidence>
<proteinExistence type="inferred from homology"/>
<evidence type="ECO:0000256" key="6">
    <source>
        <dbReference type="ARBA" id="ARBA00023277"/>
    </source>
</evidence>
<feature type="domain" description="Four-carbon acid sugar kinase N-terminal" evidence="13">
    <location>
        <begin position="5"/>
        <end position="231"/>
    </location>
</feature>
<dbReference type="RefSeq" id="WP_366193041.1">
    <property type="nucleotide sequence ID" value="NZ_JBFBVU010000011.1"/>
</dbReference>
<dbReference type="Gene3D" id="3.40.980.20">
    <property type="entry name" value="Four-carbon acid sugar kinase, nucleotide binding domain"/>
    <property type="match status" value="1"/>
</dbReference>
<comment type="catalytic activity">
    <reaction evidence="7">
        <text>3-dehydro-L-erythronate + ATP = 3-dehydro-4-O-phospho-L-erythronate + ADP + H(+)</text>
        <dbReference type="Rhea" id="RHEA:52552"/>
        <dbReference type="ChEBI" id="CHEBI:15378"/>
        <dbReference type="ChEBI" id="CHEBI:30616"/>
        <dbReference type="ChEBI" id="CHEBI:136592"/>
        <dbReference type="ChEBI" id="CHEBI:136670"/>
        <dbReference type="ChEBI" id="CHEBI:456216"/>
        <dbReference type="EC" id="2.7.1.217"/>
    </reaction>
</comment>
<comment type="similarity">
    <text evidence="1">Belongs to the four-carbon acid sugar kinase family.</text>
</comment>
<dbReference type="Proteomes" id="UP001553161">
    <property type="component" value="Unassembled WGS sequence"/>
</dbReference>
<dbReference type="Gene3D" id="3.40.50.10840">
    <property type="entry name" value="Putative sugar-binding, N-terminal domain"/>
    <property type="match status" value="1"/>
</dbReference>
<dbReference type="InterPro" id="IPR050007">
    <property type="entry name" value="OtnK"/>
</dbReference>
<comment type="function">
    <text evidence="9">Catalyzes the ATP-dependent phosphorylation of 3-oxo-tetronate to 3-oxo-tetronate 4-phosphate.</text>
</comment>
<sequence>MTVVLGAIADDFTGATDLANTLVKEGMRVVQVIGVPDADTDVGDAQAVVVALKSRTAPVDQAVSQSLQALDWLRGQGAEQILFKYCSTFDSTEHGNIGPVTDALRAALDTDFALVCPAFPANGRTIYQGHLFVGDQLLSDSPMKNHPLTPMRDANLLRLMDAQSTGRAGLIGLGDVMAGPEAILARIEALRQAGIHHGVADAVRDEDLRAIGRAAARHVLVTGGSGIAMGLPDNLRAQGRLDPAAPTVTPGVAGRAVVLAGSCSEATRGQIAAVRDLWPVRKLDVDRIAAGQDVVGEMLDWACAQPDGAPILIYGSADPEEVRRTQAKYGVTRAGEMVEDALGRIATGLHAAGFARMVVAGGETSGAVVSALGVTALRIGPEIATGVPWTEAVGGTPLALALKSGNFGGPAFFDDAFAVLDQV</sequence>
<comment type="catalytic activity">
    <reaction evidence="8">
        <text>3-dehydro-D-erythronate + ATP = 3-dehydro-4-O-phospho-D-erythronate + ADP + H(+)</text>
        <dbReference type="Rhea" id="RHEA:52556"/>
        <dbReference type="ChEBI" id="CHEBI:15378"/>
        <dbReference type="ChEBI" id="CHEBI:30616"/>
        <dbReference type="ChEBI" id="CHEBI:57958"/>
        <dbReference type="ChEBI" id="CHEBI:136593"/>
        <dbReference type="ChEBI" id="CHEBI:456216"/>
        <dbReference type="EC" id="2.7.1.217"/>
    </reaction>
</comment>
<reference evidence="15 16" key="1">
    <citation type="submission" date="2024-07" db="EMBL/GenBank/DDBJ databases">
        <authorList>
            <person name="Kang M."/>
        </authorList>
    </citation>
    <scope>NUCLEOTIDE SEQUENCE [LARGE SCALE GENOMIC DNA]</scope>
    <source>
        <strain evidence="15 16">DFM31</strain>
    </source>
</reference>
<comment type="caution">
    <text evidence="15">The sequence shown here is derived from an EMBL/GenBank/DDBJ whole genome shotgun (WGS) entry which is preliminary data.</text>
</comment>
<dbReference type="Pfam" id="PF07005">
    <property type="entry name" value="SBD_N"/>
    <property type="match status" value="1"/>
</dbReference>
<keyword evidence="2 15" id="KW-0808">Transferase</keyword>